<dbReference type="InterPro" id="IPR042529">
    <property type="entry name" value="IF_2B-like_C"/>
</dbReference>
<keyword evidence="4 7" id="KW-0413">Isomerase</keyword>
<dbReference type="Pfam" id="PF01008">
    <property type="entry name" value="IF-2B"/>
    <property type="match status" value="1"/>
</dbReference>
<dbReference type="InterPro" id="IPR011559">
    <property type="entry name" value="Initiation_fac_2B_a/b/d"/>
</dbReference>
<sequence>MTLQAIRFDQNKLQLLVLNQLLIPFQTKYIRINSISDAFDAIKKMQVRGAPAIAIVGVFSIVVELNYILNVRSFSQTYYDLNDIKNFKANLFARIQFLVSSRPTAVNLSNACNDIVQSLSANDQNNITLSGIYQTIYNYAVDLESKDLKNNYLIGENGADFILTQLQNQNFSGEFSVLTICNTGSLATAAYGTALGIIRKLWSLSPLNYESDEPTDGSSSKKLKRDFNIPHLAHVFPLETRPYNQGSRLTSYELIEEKIPSTLITDSMVSFLIKSIKSKNLNFPPIKFIIVGADRIAKNGDTANKIGTFQLSQLAYLNPEIGFIVAAPTTTIDQSIDNGDHIVVEERPAAEFQNVTGGLIDPTTNNLKLNQDNDVIIAKVLITPQNMNVWNPSFDITESKFIDAIVTEEKYYTKDSNNNFNL</sequence>
<dbReference type="PANTHER" id="PTHR43475">
    <property type="entry name" value="METHYLTHIORIBOSE-1-PHOSPHATE ISOMERASE"/>
    <property type="match status" value="1"/>
</dbReference>
<dbReference type="RefSeq" id="XP_020046588.1">
    <property type="nucleotide sequence ID" value="XM_020193412.1"/>
</dbReference>
<keyword evidence="6" id="KW-0812">Transmembrane</keyword>
<dbReference type="STRING" id="1344418.A0A1D2VF49"/>
<dbReference type="EMBL" id="KV454482">
    <property type="protein sequence ID" value="ODV60281.1"/>
    <property type="molecule type" value="Genomic_DNA"/>
</dbReference>
<comment type="similarity">
    <text evidence="1 5">Belongs to the eIF-2B alpha/beta/delta subunits family.</text>
</comment>
<dbReference type="SUPFAM" id="SSF100950">
    <property type="entry name" value="NagB/RpiA/CoA transferase-like"/>
    <property type="match status" value="1"/>
</dbReference>
<evidence type="ECO:0000313" key="7">
    <source>
        <dbReference type="EMBL" id="ODV60281.1"/>
    </source>
</evidence>
<dbReference type="InParanoid" id="A0A1D2VF49"/>
<dbReference type="AlphaFoldDB" id="A0A1D2VF49"/>
<keyword evidence="6" id="KW-1133">Transmembrane helix</keyword>
<dbReference type="FunFam" id="1.20.120.420:FF:000003">
    <property type="entry name" value="Methylthioribose-1-phosphate isomerase"/>
    <property type="match status" value="1"/>
</dbReference>
<evidence type="ECO:0000256" key="5">
    <source>
        <dbReference type="RuleBase" id="RU003814"/>
    </source>
</evidence>
<gene>
    <name evidence="7" type="ORF">ASCRUDRAFT_76299</name>
</gene>
<dbReference type="InterPro" id="IPR000649">
    <property type="entry name" value="IF-2B-related"/>
</dbReference>
<name>A0A1D2VF49_9ASCO</name>
<dbReference type="NCBIfam" id="TIGR00524">
    <property type="entry name" value="eIF-2B_rel"/>
    <property type="match status" value="1"/>
</dbReference>
<protein>
    <submittedName>
        <fullName evidence="7">Methylthioribose-1-phosphate isomerase</fullName>
    </submittedName>
</protein>
<evidence type="ECO:0000256" key="1">
    <source>
        <dbReference type="ARBA" id="ARBA00007251"/>
    </source>
</evidence>
<evidence type="ECO:0000256" key="3">
    <source>
        <dbReference type="ARBA" id="ARBA00023167"/>
    </source>
</evidence>
<evidence type="ECO:0000256" key="6">
    <source>
        <dbReference type="SAM" id="Phobius"/>
    </source>
</evidence>
<accession>A0A1D2VF49</accession>
<feature type="transmembrane region" description="Helical" evidence="6">
    <location>
        <begin position="49"/>
        <end position="69"/>
    </location>
</feature>
<organism evidence="7 8">
    <name type="scientific">Ascoidea rubescens DSM 1968</name>
    <dbReference type="NCBI Taxonomy" id="1344418"/>
    <lineage>
        <taxon>Eukaryota</taxon>
        <taxon>Fungi</taxon>
        <taxon>Dikarya</taxon>
        <taxon>Ascomycota</taxon>
        <taxon>Saccharomycotina</taxon>
        <taxon>Saccharomycetes</taxon>
        <taxon>Ascoideaceae</taxon>
        <taxon>Ascoidea</taxon>
    </lineage>
</organism>
<dbReference type="InterPro" id="IPR037171">
    <property type="entry name" value="NagB/RpiA_transferase-like"/>
</dbReference>
<dbReference type="FunCoup" id="A0A1D2VF49">
    <property type="interactions" value="728"/>
</dbReference>
<evidence type="ECO:0000256" key="2">
    <source>
        <dbReference type="ARBA" id="ARBA00022605"/>
    </source>
</evidence>
<reference evidence="8" key="1">
    <citation type="submission" date="2016-05" db="EMBL/GenBank/DDBJ databases">
        <title>Comparative genomics of biotechnologically important yeasts.</title>
        <authorList>
            <consortium name="DOE Joint Genome Institute"/>
            <person name="Riley R."/>
            <person name="Haridas S."/>
            <person name="Wolfe K.H."/>
            <person name="Lopes M.R."/>
            <person name="Hittinger C.T."/>
            <person name="Goker M."/>
            <person name="Salamov A."/>
            <person name="Wisecaver J."/>
            <person name="Long T.M."/>
            <person name="Aerts A.L."/>
            <person name="Barry K."/>
            <person name="Choi C."/>
            <person name="Clum A."/>
            <person name="Coughlan A.Y."/>
            <person name="Deshpande S."/>
            <person name="Douglass A.P."/>
            <person name="Hanson S.J."/>
            <person name="Klenk H.-P."/>
            <person name="Labutti K."/>
            <person name="Lapidus A."/>
            <person name="Lindquist E."/>
            <person name="Lipzen A."/>
            <person name="Meier-Kolthoff J.P."/>
            <person name="Ohm R.A."/>
            <person name="Otillar R.P."/>
            <person name="Pangilinan J."/>
            <person name="Peng Y."/>
            <person name="Rokas A."/>
            <person name="Rosa C.A."/>
            <person name="Scheuner C."/>
            <person name="Sibirny A.A."/>
            <person name="Slot J.C."/>
            <person name="Stielow J.B."/>
            <person name="Sun H."/>
            <person name="Kurtzman C.P."/>
            <person name="Blackwell M."/>
            <person name="Grigoriev I.V."/>
            <person name="Jeffries T.W."/>
        </authorList>
    </citation>
    <scope>NUCLEOTIDE SEQUENCE [LARGE SCALE GENOMIC DNA]</scope>
    <source>
        <strain evidence="8">DSM 1968</strain>
    </source>
</reference>
<evidence type="ECO:0000313" key="8">
    <source>
        <dbReference type="Proteomes" id="UP000095038"/>
    </source>
</evidence>
<dbReference type="GeneID" id="30967048"/>
<dbReference type="OrthoDB" id="2461at2759"/>
<keyword evidence="6" id="KW-0472">Membrane</keyword>
<dbReference type="Proteomes" id="UP000095038">
    <property type="component" value="Unassembled WGS sequence"/>
</dbReference>
<keyword evidence="2" id="KW-0028">Amino-acid biosynthesis</keyword>
<dbReference type="Gene3D" id="3.40.50.10470">
    <property type="entry name" value="Translation initiation factor eif-2b, domain 2"/>
    <property type="match status" value="1"/>
</dbReference>
<dbReference type="GO" id="GO:0019509">
    <property type="term" value="P:L-methionine salvage from methylthioadenosine"/>
    <property type="evidence" value="ECO:0007669"/>
    <property type="project" value="EnsemblFungi"/>
</dbReference>
<dbReference type="Gene3D" id="1.20.120.420">
    <property type="entry name" value="translation initiation factor eif-2b, domain 1"/>
    <property type="match status" value="1"/>
</dbReference>
<keyword evidence="3" id="KW-0486">Methionine biosynthesis</keyword>
<dbReference type="PANTHER" id="PTHR43475:SF1">
    <property type="entry name" value="METHYLTHIORIBOSE-1-PHOSPHATE ISOMERASE"/>
    <property type="match status" value="1"/>
</dbReference>
<evidence type="ECO:0000256" key="4">
    <source>
        <dbReference type="ARBA" id="ARBA00023235"/>
    </source>
</evidence>
<dbReference type="InterPro" id="IPR027363">
    <property type="entry name" value="M1Pi_N"/>
</dbReference>
<keyword evidence="8" id="KW-1185">Reference proteome</keyword>
<dbReference type="GO" id="GO:0046523">
    <property type="term" value="F:S-methyl-5-thioribose-1-phosphate isomerase activity"/>
    <property type="evidence" value="ECO:0007669"/>
    <property type="project" value="EnsemblFungi"/>
</dbReference>
<proteinExistence type="inferred from homology"/>